<keyword evidence="2 4" id="KW-0378">Hydrolase</keyword>
<dbReference type="Gene3D" id="3.40.50.1000">
    <property type="entry name" value="HAD superfamily/HAD-like"/>
    <property type="match status" value="1"/>
</dbReference>
<dbReference type="InterPro" id="IPR023214">
    <property type="entry name" value="HAD_sf"/>
</dbReference>
<dbReference type="NCBIfam" id="TIGR01490">
    <property type="entry name" value="HAD-SF-IB-hyp1"/>
    <property type="match status" value="1"/>
</dbReference>
<keyword evidence="1" id="KW-0479">Metal-binding</keyword>
<organism evidence="4 5">
    <name type="scientific">Campylobacter hepaticus</name>
    <dbReference type="NCBI Taxonomy" id="1813019"/>
    <lineage>
        <taxon>Bacteria</taxon>
        <taxon>Pseudomonadati</taxon>
        <taxon>Campylobacterota</taxon>
        <taxon>Epsilonproteobacteria</taxon>
        <taxon>Campylobacterales</taxon>
        <taxon>Campylobacteraceae</taxon>
        <taxon>Campylobacter</taxon>
    </lineage>
</organism>
<dbReference type="RefSeq" id="WP_124134098.1">
    <property type="nucleotide sequence ID" value="NZ_QURW01000011.1"/>
</dbReference>
<dbReference type="Gene3D" id="1.20.1440.100">
    <property type="entry name" value="SG protein - dephosphorylation function"/>
    <property type="match status" value="1"/>
</dbReference>
<dbReference type="NCBIfam" id="TIGR01488">
    <property type="entry name" value="HAD-SF-IB"/>
    <property type="match status" value="1"/>
</dbReference>
<dbReference type="PANTHER" id="PTHR43344:SF13">
    <property type="entry name" value="PHOSPHATASE RV3661-RELATED"/>
    <property type="match status" value="1"/>
</dbReference>
<comment type="caution">
    <text evidence="4">The sequence shown here is derived from an EMBL/GenBank/DDBJ whole genome shotgun (WGS) entry which is preliminary data.</text>
</comment>
<sequence>MKLILFDLDDALIQGDSAKLWLEFCVEKGFLSKGYLEKIDFYQKQYHEKKLNMDEFMPFFLESIKGWDEGKISLLVDEFINKYIKPYKKAKDLIIKYQNQRCIIISATAEFLVKKIASYLGVRESIAIKCELVDKKFSGKTEGIYSFKEGKVLRLKEYLGKDYEKWMKESYFFSDSINDLPLLECVTKAFVCNGDQKLLKVAKERKYKILNF</sequence>
<gene>
    <name evidence="4" type="ORF">DZD40_05185</name>
</gene>
<name>A0A424Z028_9BACT</name>
<dbReference type="EMBL" id="QURW01000011">
    <property type="protein sequence ID" value="RQD87226.1"/>
    <property type="molecule type" value="Genomic_DNA"/>
</dbReference>
<evidence type="ECO:0000256" key="1">
    <source>
        <dbReference type="ARBA" id="ARBA00022723"/>
    </source>
</evidence>
<reference evidence="4 5" key="1">
    <citation type="submission" date="2018-08" db="EMBL/GenBank/DDBJ databases">
        <title>Survival mechanisms of Campylobacter hepaticus identified by genomic analysis and comparative transcriptomic analysis of in vivo and in vitro derived bacteria.</title>
        <authorList>
            <person name="Van T.T.H."/>
            <person name="Moore R.J."/>
        </authorList>
    </citation>
    <scope>NUCLEOTIDE SEQUENCE [LARGE SCALE GENOMIC DNA]</scope>
    <source>
        <strain evidence="4 5">54L</strain>
    </source>
</reference>
<evidence type="ECO:0000256" key="2">
    <source>
        <dbReference type="ARBA" id="ARBA00022801"/>
    </source>
</evidence>
<dbReference type="GO" id="GO:0046872">
    <property type="term" value="F:metal ion binding"/>
    <property type="evidence" value="ECO:0007669"/>
    <property type="project" value="UniProtKB-KW"/>
</dbReference>
<dbReference type="InterPro" id="IPR050582">
    <property type="entry name" value="HAD-like_SerB"/>
</dbReference>
<evidence type="ECO:0000313" key="4">
    <source>
        <dbReference type="EMBL" id="RQD87226.1"/>
    </source>
</evidence>
<dbReference type="InterPro" id="IPR036412">
    <property type="entry name" value="HAD-like_sf"/>
</dbReference>
<dbReference type="Pfam" id="PF12710">
    <property type="entry name" value="HAD"/>
    <property type="match status" value="1"/>
</dbReference>
<accession>A0A424Z028</accession>
<keyword evidence="3" id="KW-0460">Magnesium</keyword>
<dbReference type="SUPFAM" id="SSF56784">
    <property type="entry name" value="HAD-like"/>
    <property type="match status" value="1"/>
</dbReference>
<evidence type="ECO:0000256" key="3">
    <source>
        <dbReference type="ARBA" id="ARBA00022842"/>
    </source>
</evidence>
<proteinExistence type="predicted"/>
<dbReference type="InterPro" id="IPR006385">
    <property type="entry name" value="HAD_hydro_SerB1"/>
</dbReference>
<dbReference type="AlphaFoldDB" id="A0A424Z028"/>
<evidence type="ECO:0000313" key="5">
    <source>
        <dbReference type="Proteomes" id="UP000286095"/>
    </source>
</evidence>
<dbReference type="Proteomes" id="UP000286095">
    <property type="component" value="Unassembled WGS sequence"/>
</dbReference>
<protein>
    <submittedName>
        <fullName evidence="4">HAD-IB family hydrolase</fullName>
    </submittedName>
</protein>
<dbReference type="PANTHER" id="PTHR43344">
    <property type="entry name" value="PHOSPHOSERINE PHOSPHATASE"/>
    <property type="match status" value="1"/>
</dbReference>
<dbReference type="GO" id="GO:0016787">
    <property type="term" value="F:hydrolase activity"/>
    <property type="evidence" value="ECO:0007669"/>
    <property type="project" value="UniProtKB-KW"/>
</dbReference>